<dbReference type="GeneID" id="95976279"/>
<feature type="compositionally biased region" description="Acidic residues" evidence="7">
    <location>
        <begin position="126"/>
        <end position="135"/>
    </location>
</feature>
<comment type="caution">
    <text evidence="8">The sequence shown here is derived from an EMBL/GenBank/DDBJ whole genome shotgun (WGS) entry which is preliminary data.</text>
</comment>
<evidence type="ECO:0000256" key="1">
    <source>
        <dbReference type="ARBA" id="ARBA00004123"/>
    </source>
</evidence>
<feature type="region of interest" description="Disordered" evidence="7">
    <location>
        <begin position="123"/>
        <end position="149"/>
    </location>
</feature>
<evidence type="ECO:0000256" key="5">
    <source>
        <dbReference type="ARBA" id="ARBA00038392"/>
    </source>
</evidence>
<dbReference type="PANTHER" id="PTHR11380:SF5">
    <property type="entry name" value="TRANSCRIPTION INITIATION FACTOR TFIID SUBUNIT 13"/>
    <property type="match status" value="1"/>
</dbReference>
<proteinExistence type="inferred from homology"/>
<gene>
    <name evidence="8" type="ORF">AAFC00_002577</name>
</gene>
<dbReference type="PANTHER" id="PTHR11380">
    <property type="entry name" value="TRANSCRIPTION INITIATION FACTOR TFIID/SUPT3-RELATED"/>
    <property type="match status" value="1"/>
</dbReference>
<dbReference type="Pfam" id="PF02269">
    <property type="entry name" value="TFIID-18kDa"/>
    <property type="match status" value="1"/>
</dbReference>
<accession>A0ABR3P7I2</accession>
<feature type="compositionally biased region" description="Basic residues" evidence="7">
    <location>
        <begin position="139"/>
        <end position="149"/>
    </location>
</feature>
<dbReference type="InterPro" id="IPR003195">
    <property type="entry name" value="TFIID_TAF13"/>
</dbReference>
<keyword evidence="2" id="KW-0805">Transcription regulation</keyword>
<evidence type="ECO:0000313" key="8">
    <source>
        <dbReference type="EMBL" id="KAL1302143.1"/>
    </source>
</evidence>
<evidence type="ECO:0000256" key="6">
    <source>
        <dbReference type="ARBA" id="ARBA00040136"/>
    </source>
</evidence>
<dbReference type="Gene3D" id="1.10.20.10">
    <property type="entry name" value="Histone, subunit A"/>
    <property type="match status" value="1"/>
</dbReference>
<dbReference type="SUPFAM" id="SSF47113">
    <property type="entry name" value="Histone-fold"/>
    <property type="match status" value="1"/>
</dbReference>
<dbReference type="InterPro" id="IPR009072">
    <property type="entry name" value="Histone-fold"/>
</dbReference>
<keyword evidence="4" id="KW-0539">Nucleus</keyword>
<reference evidence="8 9" key="1">
    <citation type="submission" date="2024-07" db="EMBL/GenBank/DDBJ databases">
        <title>Draft sequence of the Neodothiora populina.</title>
        <authorList>
            <person name="Drown D.D."/>
            <person name="Schuette U.S."/>
            <person name="Buechlein A.B."/>
            <person name="Rusch D.R."/>
            <person name="Winton L.W."/>
            <person name="Adams G.A."/>
        </authorList>
    </citation>
    <scope>NUCLEOTIDE SEQUENCE [LARGE SCALE GENOMIC DNA]</scope>
    <source>
        <strain evidence="8 9">CPC 39397</strain>
    </source>
</reference>
<comment type="subcellular location">
    <subcellularLocation>
        <location evidence="1">Nucleus</location>
    </subcellularLocation>
</comment>
<keyword evidence="9" id="KW-1185">Reference proteome</keyword>
<evidence type="ECO:0000313" key="9">
    <source>
        <dbReference type="Proteomes" id="UP001562354"/>
    </source>
</evidence>
<name>A0ABR3P7I2_9PEZI</name>
<organism evidence="8 9">
    <name type="scientific">Neodothiora populina</name>
    <dbReference type="NCBI Taxonomy" id="2781224"/>
    <lineage>
        <taxon>Eukaryota</taxon>
        <taxon>Fungi</taxon>
        <taxon>Dikarya</taxon>
        <taxon>Ascomycota</taxon>
        <taxon>Pezizomycotina</taxon>
        <taxon>Dothideomycetes</taxon>
        <taxon>Dothideomycetidae</taxon>
        <taxon>Dothideales</taxon>
        <taxon>Dothioraceae</taxon>
        <taxon>Neodothiora</taxon>
    </lineage>
</organism>
<evidence type="ECO:0000256" key="4">
    <source>
        <dbReference type="ARBA" id="ARBA00023242"/>
    </source>
</evidence>
<comment type="similarity">
    <text evidence="5">Belongs to the TAF13 family.</text>
</comment>
<evidence type="ECO:0000256" key="3">
    <source>
        <dbReference type="ARBA" id="ARBA00023163"/>
    </source>
</evidence>
<dbReference type="EMBL" id="JBFMKM010000012">
    <property type="protein sequence ID" value="KAL1302143.1"/>
    <property type="molecule type" value="Genomic_DNA"/>
</dbReference>
<protein>
    <recommendedName>
        <fullName evidence="6">Transcription initiation factor TFIID subunit 13</fullName>
    </recommendedName>
</protein>
<evidence type="ECO:0000256" key="2">
    <source>
        <dbReference type="ARBA" id="ARBA00023015"/>
    </source>
</evidence>
<evidence type="ECO:0000256" key="7">
    <source>
        <dbReference type="SAM" id="MobiDB-lite"/>
    </source>
</evidence>
<dbReference type="Proteomes" id="UP001562354">
    <property type="component" value="Unassembled WGS sequence"/>
</dbReference>
<dbReference type="RefSeq" id="XP_069198419.1">
    <property type="nucleotide sequence ID" value="XM_069341913.1"/>
</dbReference>
<sequence length="149" mass="16919">MAEPRMRLRQKGQQFHHNELTGFLRAFGDDPDPLSSTQLILDEILTDFVIETCHAAALCASYSRRQKIKVDDFKWVLRRDTKKLGKVAESAFAEKLLKENRTVFDAGDEGMIKKGKVKGGLKEIGVDPEEDAGEDGEGRKKKRRKTEEK</sequence>
<keyword evidence="3" id="KW-0804">Transcription</keyword>